<organism evidence="2">
    <name type="scientific">hydrothermal vent metagenome</name>
    <dbReference type="NCBI Taxonomy" id="652676"/>
    <lineage>
        <taxon>unclassified sequences</taxon>
        <taxon>metagenomes</taxon>
        <taxon>ecological metagenomes</taxon>
    </lineage>
</organism>
<dbReference type="PANTHER" id="PTHR38602">
    <property type="entry name" value="INNER MEMBRANE PROTEIN-RELATED"/>
    <property type="match status" value="1"/>
</dbReference>
<evidence type="ECO:0000256" key="1">
    <source>
        <dbReference type="SAM" id="Phobius"/>
    </source>
</evidence>
<feature type="transmembrane region" description="Helical" evidence="1">
    <location>
        <begin position="15"/>
        <end position="37"/>
    </location>
</feature>
<dbReference type="Pfam" id="PF09838">
    <property type="entry name" value="DUF2065"/>
    <property type="match status" value="1"/>
</dbReference>
<keyword evidence="1" id="KW-1133">Transmembrane helix</keyword>
<sequence>MCDHLLKGHSLQSDFWHVLALAICLVFIIEGIVPFLYPARWRRLVQQLAATDDRTMRMTGLFSMLLGLGLLYLINV</sequence>
<feature type="transmembrane region" description="Helical" evidence="1">
    <location>
        <begin position="58"/>
        <end position="74"/>
    </location>
</feature>
<name>A0A160TAB3_9ZZZZ</name>
<dbReference type="PANTHER" id="PTHR38602:SF1">
    <property type="entry name" value="INNER MEMBRANE PROTEIN"/>
    <property type="match status" value="1"/>
</dbReference>
<reference evidence="2" key="1">
    <citation type="submission" date="2015-10" db="EMBL/GenBank/DDBJ databases">
        <authorList>
            <person name="Gilbert D.G."/>
        </authorList>
    </citation>
    <scope>NUCLEOTIDE SEQUENCE</scope>
</reference>
<proteinExistence type="predicted"/>
<evidence type="ECO:0000313" key="2">
    <source>
        <dbReference type="EMBL" id="CUS40513.1"/>
    </source>
</evidence>
<dbReference type="InterPro" id="IPR019201">
    <property type="entry name" value="DUF2065"/>
</dbReference>
<keyword evidence="1" id="KW-0472">Membrane</keyword>
<dbReference type="AlphaFoldDB" id="A0A160TAB3"/>
<gene>
    <name evidence="2" type="ORF">MGWOODY_Tha468</name>
</gene>
<dbReference type="EMBL" id="CZQC01000018">
    <property type="protein sequence ID" value="CUS40513.1"/>
    <property type="molecule type" value="Genomic_DNA"/>
</dbReference>
<protein>
    <submittedName>
        <fullName evidence="2">Inner membrane protein YjeT (Clustered with HflC)</fullName>
    </submittedName>
</protein>
<accession>A0A160TAB3</accession>
<keyword evidence="1" id="KW-0812">Transmembrane</keyword>